<evidence type="ECO:0000256" key="1">
    <source>
        <dbReference type="ARBA" id="ARBA00009437"/>
    </source>
</evidence>
<dbReference type="InterPro" id="IPR036388">
    <property type="entry name" value="WH-like_DNA-bd_sf"/>
</dbReference>
<dbReference type="InterPro" id="IPR005119">
    <property type="entry name" value="LysR_subst-bd"/>
</dbReference>
<name>A0A4Z0BVG9_9BURK</name>
<keyword evidence="3" id="KW-0238">DNA-binding</keyword>
<dbReference type="GO" id="GO:0003700">
    <property type="term" value="F:DNA-binding transcription factor activity"/>
    <property type="evidence" value="ECO:0007669"/>
    <property type="project" value="InterPro"/>
</dbReference>
<evidence type="ECO:0000256" key="4">
    <source>
        <dbReference type="ARBA" id="ARBA00023163"/>
    </source>
</evidence>
<dbReference type="OrthoDB" id="5292387at2"/>
<dbReference type="PRINTS" id="PR00039">
    <property type="entry name" value="HTHLYSR"/>
</dbReference>
<dbReference type="GO" id="GO:0032993">
    <property type="term" value="C:protein-DNA complex"/>
    <property type="evidence" value="ECO:0007669"/>
    <property type="project" value="TreeGrafter"/>
</dbReference>
<feature type="domain" description="HTH lysR-type" evidence="5">
    <location>
        <begin position="1"/>
        <end position="58"/>
    </location>
</feature>
<organism evidence="6 7">
    <name type="scientific">Ramlibacter henchirensis</name>
    <dbReference type="NCBI Taxonomy" id="204072"/>
    <lineage>
        <taxon>Bacteria</taxon>
        <taxon>Pseudomonadati</taxon>
        <taxon>Pseudomonadota</taxon>
        <taxon>Betaproteobacteria</taxon>
        <taxon>Burkholderiales</taxon>
        <taxon>Comamonadaceae</taxon>
        <taxon>Ramlibacter</taxon>
    </lineage>
</organism>
<dbReference type="SUPFAM" id="SSF53850">
    <property type="entry name" value="Periplasmic binding protein-like II"/>
    <property type="match status" value="1"/>
</dbReference>
<dbReference type="Proteomes" id="UP000298180">
    <property type="component" value="Unassembled WGS sequence"/>
</dbReference>
<evidence type="ECO:0000256" key="2">
    <source>
        <dbReference type="ARBA" id="ARBA00023015"/>
    </source>
</evidence>
<dbReference type="RefSeq" id="WP_135264385.1">
    <property type="nucleotide sequence ID" value="NZ_SMLM01000002.1"/>
</dbReference>
<dbReference type="EMBL" id="SMLM01000002">
    <property type="protein sequence ID" value="TFZ02861.1"/>
    <property type="molecule type" value="Genomic_DNA"/>
</dbReference>
<evidence type="ECO:0000313" key="7">
    <source>
        <dbReference type="Proteomes" id="UP000298180"/>
    </source>
</evidence>
<reference evidence="6 7" key="1">
    <citation type="submission" date="2019-03" db="EMBL/GenBank/DDBJ databases">
        <title>Ramlibacter henchirensis DSM 14656, whole genome shotgun sequence.</title>
        <authorList>
            <person name="Zhang X."/>
            <person name="Feng G."/>
            <person name="Zhu H."/>
        </authorList>
    </citation>
    <scope>NUCLEOTIDE SEQUENCE [LARGE SCALE GENOMIC DNA]</scope>
    <source>
        <strain evidence="6 7">DSM 14656</strain>
    </source>
</reference>
<keyword evidence="4" id="KW-0804">Transcription</keyword>
<dbReference type="Pfam" id="PF00126">
    <property type="entry name" value="HTH_1"/>
    <property type="match status" value="1"/>
</dbReference>
<dbReference type="InterPro" id="IPR000847">
    <property type="entry name" value="LysR_HTH_N"/>
</dbReference>
<dbReference type="FunFam" id="1.10.10.10:FF:000001">
    <property type="entry name" value="LysR family transcriptional regulator"/>
    <property type="match status" value="1"/>
</dbReference>
<dbReference type="CDD" id="cd08414">
    <property type="entry name" value="PBP2_LTTR_aromatics_like"/>
    <property type="match status" value="1"/>
</dbReference>
<dbReference type="Pfam" id="PF03466">
    <property type="entry name" value="LysR_substrate"/>
    <property type="match status" value="1"/>
</dbReference>
<dbReference type="SUPFAM" id="SSF46785">
    <property type="entry name" value="Winged helix' DNA-binding domain"/>
    <property type="match status" value="1"/>
</dbReference>
<accession>A0A4Z0BVG9</accession>
<evidence type="ECO:0000313" key="6">
    <source>
        <dbReference type="EMBL" id="TFZ02861.1"/>
    </source>
</evidence>
<sequence>MDLRRVRHFNVLAETLNFSRAAERLHIAQPALSVSIQKLESELGTRLFERTPTGVLLTPSGKAALVEARRLLYHGEQLLRTARDSAAGTGGRLRIGFVGSAIYRLIPSLVQNFRSQYPGVELVLTESTSVRIMAMLHEEALDIGIVRTPLLQSHAATLHTLQRDRFVVALPAAHPLAASTSISLARLAGEAFVMYSAEEATGLHASAMAACEAAGFVPEVRQLATQVPTMLGLVESGLGVALVPEVVRGQRAPHVVYCDLEGDGAGHGTETTLALAWHRGSESPAAQRFIDMVSSASPHSGSR</sequence>
<dbReference type="GO" id="GO:0003677">
    <property type="term" value="F:DNA binding"/>
    <property type="evidence" value="ECO:0007669"/>
    <property type="project" value="UniProtKB-KW"/>
</dbReference>
<dbReference type="PANTHER" id="PTHR30346">
    <property type="entry name" value="TRANSCRIPTIONAL DUAL REGULATOR HCAR-RELATED"/>
    <property type="match status" value="1"/>
</dbReference>
<dbReference type="Gene3D" id="1.10.10.10">
    <property type="entry name" value="Winged helix-like DNA-binding domain superfamily/Winged helix DNA-binding domain"/>
    <property type="match status" value="1"/>
</dbReference>
<dbReference type="PANTHER" id="PTHR30346:SF28">
    <property type="entry name" value="HTH-TYPE TRANSCRIPTIONAL REGULATOR CYNR"/>
    <property type="match status" value="1"/>
</dbReference>
<comment type="caution">
    <text evidence="6">The sequence shown here is derived from an EMBL/GenBank/DDBJ whole genome shotgun (WGS) entry which is preliminary data.</text>
</comment>
<protein>
    <submittedName>
        <fullName evidence="6">LysR family transcriptional regulator</fullName>
    </submittedName>
</protein>
<gene>
    <name evidence="6" type="ORF">EZ313_16620</name>
</gene>
<proteinExistence type="inferred from homology"/>
<evidence type="ECO:0000256" key="3">
    <source>
        <dbReference type="ARBA" id="ARBA00023125"/>
    </source>
</evidence>
<dbReference type="InterPro" id="IPR036390">
    <property type="entry name" value="WH_DNA-bd_sf"/>
</dbReference>
<evidence type="ECO:0000259" key="5">
    <source>
        <dbReference type="PROSITE" id="PS50931"/>
    </source>
</evidence>
<dbReference type="PROSITE" id="PS50931">
    <property type="entry name" value="HTH_LYSR"/>
    <property type="match status" value="1"/>
</dbReference>
<keyword evidence="2" id="KW-0805">Transcription regulation</keyword>
<keyword evidence="7" id="KW-1185">Reference proteome</keyword>
<dbReference type="AlphaFoldDB" id="A0A4Z0BVG9"/>
<dbReference type="Gene3D" id="3.40.190.10">
    <property type="entry name" value="Periplasmic binding protein-like II"/>
    <property type="match status" value="2"/>
</dbReference>
<comment type="similarity">
    <text evidence="1">Belongs to the LysR transcriptional regulatory family.</text>
</comment>